<evidence type="ECO:0000313" key="2">
    <source>
        <dbReference type="Proteomes" id="UP000664360"/>
    </source>
</evidence>
<organism evidence="1 2">
    <name type="scientific">Candidatus Enterococcus mangumiae</name>
    <dbReference type="NCBI Taxonomy" id="2230878"/>
    <lineage>
        <taxon>Bacteria</taxon>
        <taxon>Bacillati</taxon>
        <taxon>Bacillota</taxon>
        <taxon>Bacilli</taxon>
        <taxon>Lactobacillales</taxon>
        <taxon>Enterococcaceae</taxon>
        <taxon>Enterococcus</taxon>
    </lineage>
</organism>
<name>A0ABZ2SY84_9ENTE</name>
<keyword evidence="2" id="KW-1185">Reference proteome</keyword>
<reference evidence="1 2" key="1">
    <citation type="submission" date="2024-03" db="EMBL/GenBank/DDBJ databases">
        <title>The Genome Sequence of Enterococcus sp. DIV1094.</title>
        <authorList>
            <consortium name="The Broad Institute Genomics Platform"/>
            <consortium name="The Broad Institute Microbial Omics Core"/>
            <consortium name="The Broad Institute Genomic Center for Infectious Diseases"/>
            <person name="Earl A."/>
            <person name="Manson A."/>
            <person name="Gilmore M."/>
            <person name="Schwartman J."/>
            <person name="Shea T."/>
            <person name="Abouelleil A."/>
            <person name="Cao P."/>
            <person name="Chapman S."/>
            <person name="Cusick C."/>
            <person name="Young S."/>
            <person name="Neafsey D."/>
            <person name="Nusbaum C."/>
            <person name="Birren B."/>
        </authorList>
    </citation>
    <scope>NUCLEOTIDE SEQUENCE [LARGE SCALE GENOMIC DNA]</scope>
    <source>
        <strain evidence="1 2">DIV1094</strain>
    </source>
</reference>
<accession>A0ABZ2SY84</accession>
<protein>
    <submittedName>
        <fullName evidence="1">Uncharacterized protein</fullName>
    </submittedName>
</protein>
<gene>
    <name evidence="1" type="ORF">DOK79_002285</name>
</gene>
<sequence length="33" mass="3822">MILENKLGLTSQVELAKAEEKISKQKNYMILEE</sequence>
<proteinExistence type="predicted"/>
<dbReference type="Proteomes" id="UP000664360">
    <property type="component" value="Chromosome"/>
</dbReference>
<dbReference type="EMBL" id="CP147250">
    <property type="protein sequence ID" value="WYJ80702.1"/>
    <property type="molecule type" value="Genomic_DNA"/>
</dbReference>
<evidence type="ECO:0000313" key="1">
    <source>
        <dbReference type="EMBL" id="WYJ80702.1"/>
    </source>
</evidence>